<evidence type="ECO:0000259" key="1">
    <source>
        <dbReference type="Pfam" id="PF04773"/>
    </source>
</evidence>
<protein>
    <submittedName>
        <fullName evidence="2">FecR domain-containing protein</fullName>
    </submittedName>
</protein>
<organism evidence="2 3">
    <name type="scientific">Sphingomonas colocasiae</name>
    <dbReference type="NCBI Taxonomy" id="1848973"/>
    <lineage>
        <taxon>Bacteria</taxon>
        <taxon>Pseudomonadati</taxon>
        <taxon>Pseudomonadota</taxon>
        <taxon>Alphaproteobacteria</taxon>
        <taxon>Sphingomonadales</taxon>
        <taxon>Sphingomonadaceae</taxon>
        <taxon>Sphingomonas</taxon>
    </lineage>
</organism>
<keyword evidence="3" id="KW-1185">Reference proteome</keyword>
<dbReference type="RefSeq" id="WP_222990347.1">
    <property type="nucleotide sequence ID" value="NZ_JAINVV010000005.1"/>
</dbReference>
<dbReference type="InterPro" id="IPR006860">
    <property type="entry name" value="FecR"/>
</dbReference>
<dbReference type="Proteomes" id="UP000706039">
    <property type="component" value="Unassembled WGS sequence"/>
</dbReference>
<proteinExistence type="predicted"/>
<comment type="caution">
    <text evidence="2">The sequence shown here is derived from an EMBL/GenBank/DDBJ whole genome shotgun (WGS) entry which is preliminary data.</text>
</comment>
<reference evidence="2 3" key="1">
    <citation type="submission" date="2021-08" db="EMBL/GenBank/DDBJ databases">
        <authorList>
            <person name="Tuo L."/>
        </authorList>
    </citation>
    <scope>NUCLEOTIDE SEQUENCE [LARGE SCALE GENOMIC DNA]</scope>
    <source>
        <strain evidence="2 3">JCM 31229</strain>
    </source>
</reference>
<evidence type="ECO:0000313" key="2">
    <source>
        <dbReference type="EMBL" id="MBY8823230.1"/>
    </source>
</evidence>
<sequence length="332" mass="36086">MTPISEDIMAEAATWVAHRRETVRSTERDEAFFAWMEADPRHAEAFERLWLTLEDIASLSHLSELVPDEAGGGVAAGRWSWAPRAARWSAVAASLVLAGLASLWFLDRPDMSARTPIAQTRVIALADGSRVTLGADSAIEVDLSAGERRVSLVRGEAFFEVARDVHRPFLVLAGDTRVRVLGTKFDVRRSAERVKVSVLEGVVEVKAPARVFASGQVSTLRASQAIDTPLSVGLLDVAPPLAKVAAIETVPGGWRTGRLTYFDAPLSDIVEDLNRYHAPGLRIADPALGNARIAVSLRPDEIESFVGNLPMLVKAEIRRESDGAIVIDRAKR</sequence>
<dbReference type="EMBL" id="JAINVV010000005">
    <property type="protein sequence ID" value="MBY8823230.1"/>
    <property type="molecule type" value="Genomic_DNA"/>
</dbReference>
<accession>A0ABS7PRC8</accession>
<name>A0ABS7PRC8_9SPHN</name>
<gene>
    <name evidence="2" type="ORF">K7G82_13070</name>
</gene>
<dbReference type="PANTHER" id="PTHR30273">
    <property type="entry name" value="PERIPLASMIC SIGNAL SENSOR AND SIGMA FACTOR ACTIVATOR FECR-RELATED"/>
    <property type="match status" value="1"/>
</dbReference>
<evidence type="ECO:0000313" key="3">
    <source>
        <dbReference type="Proteomes" id="UP000706039"/>
    </source>
</evidence>
<dbReference type="Gene3D" id="2.60.120.1440">
    <property type="match status" value="1"/>
</dbReference>
<dbReference type="PIRSF" id="PIRSF018266">
    <property type="entry name" value="FecR"/>
    <property type="match status" value="1"/>
</dbReference>
<dbReference type="PANTHER" id="PTHR30273:SF2">
    <property type="entry name" value="PROTEIN FECR"/>
    <property type="match status" value="1"/>
</dbReference>
<dbReference type="Pfam" id="PF04773">
    <property type="entry name" value="FecR"/>
    <property type="match status" value="1"/>
</dbReference>
<feature type="domain" description="FecR protein" evidence="1">
    <location>
        <begin position="114"/>
        <end position="204"/>
    </location>
</feature>
<dbReference type="InterPro" id="IPR012373">
    <property type="entry name" value="Ferrdict_sens_TM"/>
</dbReference>